<dbReference type="RefSeq" id="WP_146827157.1">
    <property type="nucleotide sequence ID" value="NZ_BAAAYQ010000005.1"/>
</dbReference>
<dbReference type="PANTHER" id="PTHR12526">
    <property type="entry name" value="GLYCOSYLTRANSFERASE"/>
    <property type="match status" value="1"/>
</dbReference>
<gene>
    <name evidence="4" type="ORF">AFL01nite_16060</name>
</gene>
<comment type="caution">
    <text evidence="4">The sequence shown here is derived from an EMBL/GenBank/DDBJ whole genome shotgun (WGS) entry which is preliminary data.</text>
</comment>
<dbReference type="GO" id="GO:0016757">
    <property type="term" value="F:glycosyltransferase activity"/>
    <property type="evidence" value="ECO:0007669"/>
    <property type="project" value="UniProtKB-KW"/>
</dbReference>
<reference evidence="4 5" key="1">
    <citation type="submission" date="2019-07" db="EMBL/GenBank/DDBJ databases">
        <title>Whole genome shotgun sequence of Aeromicrobium flavum NBRC 107625.</title>
        <authorList>
            <person name="Hosoyama A."/>
            <person name="Uohara A."/>
            <person name="Ohji S."/>
            <person name="Ichikawa N."/>
        </authorList>
    </citation>
    <scope>NUCLEOTIDE SEQUENCE [LARGE SCALE GENOMIC DNA]</scope>
    <source>
        <strain evidence="4 5">NBRC 107625</strain>
    </source>
</reference>
<dbReference type="Pfam" id="PF00534">
    <property type="entry name" value="Glycos_transf_1"/>
    <property type="match status" value="1"/>
</dbReference>
<evidence type="ECO:0000313" key="5">
    <source>
        <dbReference type="Proteomes" id="UP000321769"/>
    </source>
</evidence>
<evidence type="ECO:0000256" key="2">
    <source>
        <dbReference type="ARBA" id="ARBA00022679"/>
    </source>
</evidence>
<evidence type="ECO:0000259" key="3">
    <source>
        <dbReference type="Pfam" id="PF00534"/>
    </source>
</evidence>
<dbReference type="EMBL" id="BJZQ01000006">
    <property type="protein sequence ID" value="GEO89279.1"/>
    <property type="molecule type" value="Genomic_DNA"/>
</dbReference>
<organism evidence="4 5">
    <name type="scientific">Aeromicrobium flavum</name>
    <dbReference type="NCBI Taxonomy" id="416568"/>
    <lineage>
        <taxon>Bacteria</taxon>
        <taxon>Bacillati</taxon>
        <taxon>Actinomycetota</taxon>
        <taxon>Actinomycetes</taxon>
        <taxon>Propionibacteriales</taxon>
        <taxon>Nocardioidaceae</taxon>
        <taxon>Aeromicrobium</taxon>
    </lineage>
</organism>
<dbReference type="PANTHER" id="PTHR12526:SF629">
    <property type="entry name" value="TEICHURONIC ACID BIOSYNTHESIS GLYCOSYLTRANSFERASE TUAH-RELATED"/>
    <property type="match status" value="1"/>
</dbReference>
<proteinExistence type="predicted"/>
<accession>A0A512HUZ7</accession>
<keyword evidence="2" id="KW-0808">Transferase</keyword>
<dbReference type="InterPro" id="IPR001296">
    <property type="entry name" value="Glyco_trans_1"/>
</dbReference>
<evidence type="ECO:0000313" key="4">
    <source>
        <dbReference type="EMBL" id="GEO89279.1"/>
    </source>
</evidence>
<protein>
    <recommendedName>
        <fullName evidence="3">Glycosyl transferase family 1 domain-containing protein</fullName>
    </recommendedName>
</protein>
<feature type="domain" description="Glycosyl transferase family 1" evidence="3">
    <location>
        <begin position="302"/>
        <end position="450"/>
    </location>
</feature>
<evidence type="ECO:0000256" key="1">
    <source>
        <dbReference type="ARBA" id="ARBA00022676"/>
    </source>
</evidence>
<keyword evidence="1" id="KW-0328">Glycosyltransferase</keyword>
<dbReference type="AlphaFoldDB" id="A0A512HUZ7"/>
<dbReference type="SUPFAM" id="SSF53756">
    <property type="entry name" value="UDP-Glycosyltransferase/glycogen phosphorylase"/>
    <property type="match status" value="1"/>
</dbReference>
<dbReference type="Gene3D" id="3.40.50.2000">
    <property type="entry name" value="Glycogen Phosphorylase B"/>
    <property type="match status" value="3"/>
</dbReference>
<name>A0A512HUZ7_9ACTN</name>
<dbReference type="OrthoDB" id="570545at2"/>
<sequence length="590" mass="63721">METQEPIPLPGGRQFAATHSVSRTFGGMTSALLRRSRAFDRLADTPVDVVTFTWQPDQPEVEEHLRAQGLLSDRVRLRNAWNEMAGLEDVPTGLTHTREAALGGFEPLGVEFELHPGLRRRLNEEGRVLQTDVLRPDGSLALSDRRDPRTRGTLGGRSIVLCDADGEPSAGWTGAYGFYRAWLDHVVAGEEATFIVDGKRVVPIFTGWDTPHANLVHLVHASHLVAGARRPFDKVMSTRSSALTTVTAWDGFVVLSSRQRDDMDALLDVGDRVDVVPNATQLPADDVDDLARDDRVPTEGVAVGGLHPRKRHRDAIAAVGTLRDAGRVVTLDIFGKGELEEPLAEQIAGAGLSEQVRLLGFDRAAVDRFATASFFTLTSTAEGFPLVMAEGMSRGCIPVAYDIPYGPADIVEDGVSGFLVPDGDVAALAAAIEKVVTMPSDERAAMRRAAVTSSQRFADVPVTAQWAAVFETARSRRLARGPKIDVTVLDHVLTRGADRIRAEVSFTVSGARRGADVRAAVQVRGTNRSVLLRAGGPVQRRRLSRTRRTTVELTGPAVAWVPGGWPLEAVLEVEADGRITHVPLGAVTAD</sequence>
<dbReference type="Proteomes" id="UP000321769">
    <property type="component" value="Unassembled WGS sequence"/>
</dbReference>
<keyword evidence="5" id="KW-1185">Reference proteome</keyword>